<keyword evidence="7 8" id="KW-0472">Membrane</keyword>
<feature type="transmembrane region" description="Helical" evidence="8">
    <location>
        <begin position="182"/>
        <end position="200"/>
    </location>
</feature>
<feature type="transmembrane region" description="Helical" evidence="8">
    <location>
        <begin position="206"/>
        <end position="223"/>
    </location>
</feature>
<dbReference type="InterPro" id="IPR002781">
    <property type="entry name" value="TM_pro_TauE-like"/>
</dbReference>
<feature type="transmembrane region" description="Helical" evidence="8">
    <location>
        <begin position="74"/>
        <end position="92"/>
    </location>
</feature>
<protein>
    <recommendedName>
        <fullName evidence="8">Probable membrane transporter protein</fullName>
    </recommendedName>
</protein>
<dbReference type="PANTHER" id="PTHR30269">
    <property type="entry name" value="TRANSMEMBRANE PROTEIN YFCA"/>
    <property type="match status" value="1"/>
</dbReference>
<sequence length="259" mass="28085">MRVSMLTDLILLLPLAFTAGLIDAAVGGGGLVTIPGLFAILPREVPAALFGTNKLSAMMGTASAAVRYARRVKLPWNILLPAAAAAFVGSYLGARSLHFLPLHWVRPMVIGLLAIMLVYTWLKPSFGQEDTERQLTRRDLYIGLLIGLVIGFYDGFFGPGTGSFLIFLFVRLFHFDFLRASASAKVVNLATNLAALVFFIPAKMVIWGYAIPMGVANIAGAQVGSRMALKGGNVWVRRLFLILSVTLISKLVWDTVKAM</sequence>
<evidence type="ECO:0000256" key="5">
    <source>
        <dbReference type="ARBA" id="ARBA00022692"/>
    </source>
</evidence>
<evidence type="ECO:0000256" key="8">
    <source>
        <dbReference type="RuleBase" id="RU363041"/>
    </source>
</evidence>
<gene>
    <name evidence="9" type="ORF">HA050_14615</name>
</gene>
<feature type="transmembrane region" description="Helical" evidence="8">
    <location>
        <begin position="142"/>
        <end position="170"/>
    </location>
</feature>
<dbReference type="Proteomes" id="UP000712570">
    <property type="component" value="Unassembled WGS sequence"/>
</dbReference>
<evidence type="ECO:0000256" key="7">
    <source>
        <dbReference type="ARBA" id="ARBA00023136"/>
    </source>
</evidence>
<keyword evidence="3" id="KW-0813">Transport</keyword>
<keyword evidence="5 8" id="KW-0812">Transmembrane</keyword>
<dbReference type="EMBL" id="JAAOLX010000007">
    <property type="protein sequence ID" value="NHQ87346.1"/>
    <property type="molecule type" value="Genomic_DNA"/>
</dbReference>
<dbReference type="PANTHER" id="PTHR30269:SF0">
    <property type="entry name" value="MEMBRANE TRANSPORTER PROTEIN YFCA-RELATED"/>
    <property type="match status" value="1"/>
</dbReference>
<feature type="transmembrane region" description="Helical" evidence="8">
    <location>
        <begin position="104"/>
        <end position="122"/>
    </location>
</feature>
<comment type="subcellular location">
    <subcellularLocation>
        <location evidence="1 8">Cell membrane</location>
        <topology evidence="1 8">Multi-pass membrane protein</topology>
    </subcellularLocation>
</comment>
<keyword evidence="4 8" id="KW-1003">Cell membrane</keyword>
<evidence type="ECO:0000313" key="10">
    <source>
        <dbReference type="Proteomes" id="UP000712570"/>
    </source>
</evidence>
<evidence type="ECO:0000313" key="9">
    <source>
        <dbReference type="EMBL" id="NHQ87346.1"/>
    </source>
</evidence>
<accession>A0ABX0L1Q7</accession>
<evidence type="ECO:0000256" key="1">
    <source>
        <dbReference type="ARBA" id="ARBA00004651"/>
    </source>
</evidence>
<evidence type="ECO:0000256" key="2">
    <source>
        <dbReference type="ARBA" id="ARBA00009142"/>
    </source>
</evidence>
<evidence type="ECO:0000256" key="4">
    <source>
        <dbReference type="ARBA" id="ARBA00022475"/>
    </source>
</evidence>
<comment type="similarity">
    <text evidence="2 8">Belongs to the 4-toluene sulfonate uptake permease (TSUP) (TC 2.A.102) family.</text>
</comment>
<organism evidence="9 10">
    <name type="scientific">Iodobacter violaceini</name>
    <dbReference type="NCBI Taxonomy" id="3044271"/>
    <lineage>
        <taxon>Bacteria</taxon>
        <taxon>Pseudomonadati</taxon>
        <taxon>Pseudomonadota</taxon>
        <taxon>Betaproteobacteria</taxon>
        <taxon>Neisseriales</taxon>
        <taxon>Chitinibacteraceae</taxon>
        <taxon>Iodobacter</taxon>
    </lineage>
</organism>
<reference evidence="9 10" key="1">
    <citation type="submission" date="2020-03" db="EMBL/GenBank/DDBJ databases">
        <title>Draft genome sequence of environmentally isolated violet-colored cultures.</title>
        <authorList>
            <person name="Wilson H.S."/>
        </authorList>
    </citation>
    <scope>NUCLEOTIDE SEQUENCE [LARGE SCALE GENOMIC DNA]</scope>
    <source>
        <strain evidence="9 10">HSC-16F04</strain>
    </source>
</reference>
<dbReference type="Pfam" id="PF01925">
    <property type="entry name" value="TauE"/>
    <property type="match status" value="1"/>
</dbReference>
<name>A0ABX0L1Q7_9NEIS</name>
<comment type="caution">
    <text evidence="9">The sequence shown here is derived from an EMBL/GenBank/DDBJ whole genome shotgun (WGS) entry which is preliminary data.</text>
</comment>
<evidence type="ECO:0000256" key="6">
    <source>
        <dbReference type="ARBA" id="ARBA00022989"/>
    </source>
</evidence>
<dbReference type="InterPro" id="IPR052017">
    <property type="entry name" value="TSUP"/>
</dbReference>
<evidence type="ECO:0000256" key="3">
    <source>
        <dbReference type="ARBA" id="ARBA00022448"/>
    </source>
</evidence>
<keyword evidence="6 8" id="KW-1133">Transmembrane helix</keyword>
<proteinExistence type="inferred from homology"/>
<feature type="transmembrane region" description="Helical" evidence="8">
    <location>
        <begin position="235"/>
        <end position="253"/>
    </location>
</feature>
<keyword evidence="10" id="KW-1185">Reference proteome</keyword>